<evidence type="ECO:0000313" key="5">
    <source>
        <dbReference type="EMBL" id="UPV77186.1"/>
    </source>
</evidence>
<keyword evidence="6" id="KW-1185">Reference proteome</keyword>
<keyword evidence="2" id="KW-0732">Signal</keyword>
<dbReference type="PANTHER" id="PTHR30570:SF1">
    <property type="entry name" value="PHOSPHATE-BINDING PROTEIN PSTS"/>
    <property type="match status" value="1"/>
</dbReference>
<sequence>MAQDSEQFSDVVSRRKFLLTSGVAGVAGLAGCTGNSDTSDSSGSESNNGGNEGNDGSTDGNDKTTESQTLSGDIRISGSSTVYPVAQEVSRQFQQDHSEVGFNLTRDGSSGGFKNVFIPGDSDINNSSRPIADKEVQQCRDNGFEPVEFFIAQDALTIIVNNEADFIDSISLEDLKTIWSPDTAPKMWSDVNSDWPNEPLDLYGAATTSGTFDYFTEAVVGKEGKIRGDFEGTEEDDLIAQGVQGNKYAMGYLPFAYYTNNPDSVKALSVSEGGSKPVEPSLKAAQSGNYPLARPLFFYANMNKLQQKNHLQEFVRFYVNEADEDYIANEIGYVPSSKQMVEDNLNNLEAAIAGEYEFSR</sequence>
<dbReference type="CDD" id="cd13654">
    <property type="entry name" value="PBP2_phosphate_like_2"/>
    <property type="match status" value="1"/>
</dbReference>
<feature type="compositionally biased region" description="Polar residues" evidence="3">
    <location>
        <begin position="66"/>
        <end position="77"/>
    </location>
</feature>
<gene>
    <name evidence="5" type="ORF">M0R89_22710</name>
</gene>
<feature type="region of interest" description="Disordered" evidence="3">
    <location>
        <begin position="27"/>
        <end position="77"/>
    </location>
</feature>
<geneLocation type="plasmid" evidence="5 6">
    <name>unnamed4</name>
</geneLocation>
<evidence type="ECO:0000256" key="1">
    <source>
        <dbReference type="ARBA" id="ARBA00022448"/>
    </source>
</evidence>
<dbReference type="SUPFAM" id="SSF53850">
    <property type="entry name" value="Periplasmic binding protein-like II"/>
    <property type="match status" value="1"/>
</dbReference>
<dbReference type="Gene3D" id="3.40.190.10">
    <property type="entry name" value="Periplasmic binding protein-like II"/>
    <property type="match status" value="2"/>
</dbReference>
<feature type="domain" description="PBP" evidence="4">
    <location>
        <begin position="64"/>
        <end position="320"/>
    </location>
</feature>
<name>A0A8U0I2P6_9EURY</name>
<dbReference type="PANTHER" id="PTHR30570">
    <property type="entry name" value="PERIPLASMIC PHOSPHATE BINDING COMPONENT OF PHOSPHATE ABC TRANSPORTER"/>
    <property type="match status" value="1"/>
</dbReference>
<dbReference type="GeneID" id="73047390"/>
<keyword evidence="5" id="KW-0614">Plasmid</keyword>
<dbReference type="RefSeq" id="WP_248653210.1">
    <property type="nucleotide sequence ID" value="NZ_CP096663.1"/>
</dbReference>
<organism evidence="5 6">
    <name type="scientific">Halorussus limi</name>
    <dbReference type="NCBI Taxonomy" id="2938695"/>
    <lineage>
        <taxon>Archaea</taxon>
        <taxon>Methanobacteriati</taxon>
        <taxon>Methanobacteriota</taxon>
        <taxon>Stenosarchaea group</taxon>
        <taxon>Halobacteria</taxon>
        <taxon>Halobacteriales</taxon>
        <taxon>Haladaptataceae</taxon>
        <taxon>Halorussus</taxon>
    </lineage>
</organism>
<evidence type="ECO:0000256" key="3">
    <source>
        <dbReference type="SAM" id="MobiDB-lite"/>
    </source>
</evidence>
<dbReference type="InterPro" id="IPR050811">
    <property type="entry name" value="Phosphate_ABC_transporter"/>
</dbReference>
<dbReference type="InterPro" id="IPR006311">
    <property type="entry name" value="TAT_signal"/>
</dbReference>
<feature type="compositionally biased region" description="Low complexity" evidence="3">
    <location>
        <begin position="33"/>
        <end position="59"/>
    </location>
</feature>
<dbReference type="EMBL" id="CP096663">
    <property type="protein sequence ID" value="UPV77186.1"/>
    <property type="molecule type" value="Genomic_DNA"/>
</dbReference>
<proteinExistence type="predicted"/>
<accession>A0A8U0I2P6</accession>
<keyword evidence="1" id="KW-0813">Transport</keyword>
<dbReference type="NCBIfam" id="TIGR02136">
    <property type="entry name" value="ptsS_2"/>
    <property type="match status" value="1"/>
</dbReference>
<dbReference type="AlphaFoldDB" id="A0A8U0I2P6"/>
<dbReference type="Proteomes" id="UP000830729">
    <property type="component" value="Plasmid unnamed4"/>
</dbReference>
<dbReference type="PROSITE" id="PS51318">
    <property type="entry name" value="TAT"/>
    <property type="match status" value="1"/>
</dbReference>
<dbReference type="Pfam" id="PF12849">
    <property type="entry name" value="PBP_like_2"/>
    <property type="match status" value="1"/>
</dbReference>
<reference evidence="5 6" key="1">
    <citation type="submission" date="2022-04" db="EMBL/GenBank/DDBJ databases">
        <title>Diverse halophilic archaea isolated from saline environments.</title>
        <authorList>
            <person name="Cui H.-L."/>
        </authorList>
    </citation>
    <scope>NUCLEOTIDE SEQUENCE [LARGE SCALE GENOMIC DNA]</scope>
    <source>
        <strain evidence="5 6">XZYJT49</strain>
        <plasmid evidence="5 6">unnamed4</plasmid>
    </source>
</reference>
<dbReference type="InterPro" id="IPR011862">
    <property type="entry name" value="Phos-bd"/>
</dbReference>
<dbReference type="KEGG" id="halx:M0R89_22710"/>
<dbReference type="InterPro" id="IPR024370">
    <property type="entry name" value="PBP_domain"/>
</dbReference>
<protein>
    <submittedName>
        <fullName evidence="5">PstS family phosphate ABC transporter substrate-binding protein</fullName>
    </submittedName>
</protein>
<evidence type="ECO:0000313" key="6">
    <source>
        <dbReference type="Proteomes" id="UP000830729"/>
    </source>
</evidence>
<evidence type="ECO:0000259" key="4">
    <source>
        <dbReference type="Pfam" id="PF12849"/>
    </source>
</evidence>
<evidence type="ECO:0000256" key="2">
    <source>
        <dbReference type="ARBA" id="ARBA00022729"/>
    </source>
</evidence>
<dbReference type="GO" id="GO:0042301">
    <property type="term" value="F:phosphate ion binding"/>
    <property type="evidence" value="ECO:0007669"/>
    <property type="project" value="InterPro"/>
</dbReference>